<comment type="caution">
    <text evidence="2">The sequence shown here is derived from an EMBL/GenBank/DDBJ whole genome shotgun (WGS) entry which is preliminary data.</text>
</comment>
<accession>A0AAV4XH03</accession>
<evidence type="ECO:0000256" key="1">
    <source>
        <dbReference type="SAM" id="MobiDB-lite"/>
    </source>
</evidence>
<organism evidence="2 3">
    <name type="scientific">Caerostris extrusa</name>
    <name type="common">Bark spider</name>
    <name type="synonym">Caerostris bankana</name>
    <dbReference type="NCBI Taxonomy" id="172846"/>
    <lineage>
        <taxon>Eukaryota</taxon>
        <taxon>Metazoa</taxon>
        <taxon>Ecdysozoa</taxon>
        <taxon>Arthropoda</taxon>
        <taxon>Chelicerata</taxon>
        <taxon>Arachnida</taxon>
        <taxon>Araneae</taxon>
        <taxon>Araneomorphae</taxon>
        <taxon>Entelegynae</taxon>
        <taxon>Araneoidea</taxon>
        <taxon>Araneidae</taxon>
        <taxon>Caerostris</taxon>
    </lineage>
</organism>
<protein>
    <submittedName>
        <fullName evidence="2">Uncharacterized protein</fullName>
    </submittedName>
</protein>
<dbReference type="EMBL" id="BPLR01000248">
    <property type="protein sequence ID" value="GIY93210.1"/>
    <property type="molecule type" value="Genomic_DNA"/>
</dbReference>
<dbReference type="Proteomes" id="UP001054945">
    <property type="component" value="Unassembled WGS sequence"/>
</dbReference>
<sequence length="122" mass="13221">MLFLKVLDFPPPMADDEAGDDADGELERLDLGSGDGRSGIEGPPQADGGWGPSVPRPRPVLLAGRPHGLQHVDVAVADAARRDDEDVEGEPHEVHLALPRGRVPRLTHSYRMRPVSVMPFSF</sequence>
<proteinExistence type="predicted"/>
<evidence type="ECO:0000313" key="3">
    <source>
        <dbReference type="Proteomes" id="UP001054945"/>
    </source>
</evidence>
<reference evidence="2 3" key="1">
    <citation type="submission" date="2021-06" db="EMBL/GenBank/DDBJ databases">
        <title>Caerostris extrusa draft genome.</title>
        <authorList>
            <person name="Kono N."/>
            <person name="Arakawa K."/>
        </authorList>
    </citation>
    <scope>NUCLEOTIDE SEQUENCE [LARGE SCALE GENOMIC DNA]</scope>
</reference>
<keyword evidence="3" id="KW-1185">Reference proteome</keyword>
<evidence type="ECO:0000313" key="2">
    <source>
        <dbReference type="EMBL" id="GIY93210.1"/>
    </source>
</evidence>
<name>A0AAV4XH03_CAEEX</name>
<feature type="region of interest" description="Disordered" evidence="1">
    <location>
        <begin position="9"/>
        <end position="57"/>
    </location>
</feature>
<dbReference type="AlphaFoldDB" id="A0AAV4XH03"/>
<gene>
    <name evidence="2" type="ORF">CEXT_431271</name>
</gene>
<feature type="compositionally biased region" description="Acidic residues" evidence="1">
    <location>
        <begin position="14"/>
        <end position="24"/>
    </location>
</feature>